<dbReference type="KEGG" id="eri:EEI45_07075"/>
<evidence type="ECO:0000313" key="3">
    <source>
        <dbReference type="Proteomes" id="UP000278804"/>
    </source>
</evidence>
<name>A0A3Q8S848_9FIRM</name>
<dbReference type="Proteomes" id="UP000278804">
    <property type="component" value="Chromosome"/>
</dbReference>
<keyword evidence="2" id="KW-0418">Kinase</keyword>
<protein>
    <submittedName>
        <fullName evidence="2">Choline kinase</fullName>
    </submittedName>
</protein>
<dbReference type="SUPFAM" id="SSF56112">
    <property type="entry name" value="Protein kinase-like (PK-like)"/>
    <property type="match status" value="1"/>
</dbReference>
<dbReference type="InterPro" id="IPR011009">
    <property type="entry name" value="Kinase-like_dom_sf"/>
</dbReference>
<keyword evidence="3" id="KW-1185">Reference proteome</keyword>
<dbReference type="GO" id="GO:0016301">
    <property type="term" value="F:kinase activity"/>
    <property type="evidence" value="ECO:0007669"/>
    <property type="project" value="UniProtKB-KW"/>
</dbReference>
<sequence length="279" mass="32811">MKIQKTIVQILNEAPLQIQHIKTGLTNDNYHVKTKHYDVVLRMPKPENRGLFDYHHEASVLNLLKKTELEPHLWYFDPKTGIKCADYVHGAQTFSIEYLERAAKLMASLHKRHLKSAKIFSIKAHFELYCSRIQNPYYHLDFVENLMDQADHYTHDDPILCHNDLVPGNFLFTDTHDYLIDYEYAMDNDPCSDVMSFITENDIIDHETRNRFYIAYFGSLPDAALQHKLDVFEVAHNALWCAWGQMMFESHQQPIYQEIADLKYQRLCEAYQKTAHANV</sequence>
<dbReference type="InterPro" id="IPR052077">
    <property type="entry name" value="CcrZ_PhaseVar_Mediator"/>
</dbReference>
<feature type="domain" description="Aminoglycoside phosphotransferase" evidence="1">
    <location>
        <begin position="18"/>
        <end position="217"/>
    </location>
</feature>
<organism evidence="2 3">
    <name type="scientific">Erysipelothrix piscisicarius</name>
    <dbReference type="NCBI Taxonomy" id="2485784"/>
    <lineage>
        <taxon>Bacteria</taxon>
        <taxon>Bacillati</taxon>
        <taxon>Bacillota</taxon>
        <taxon>Erysipelotrichia</taxon>
        <taxon>Erysipelotrichales</taxon>
        <taxon>Erysipelotrichaceae</taxon>
        <taxon>Erysipelothrix</taxon>
    </lineage>
</organism>
<evidence type="ECO:0000313" key="2">
    <source>
        <dbReference type="EMBL" id="AZK44520.1"/>
    </source>
</evidence>
<keyword evidence="2" id="KW-0808">Transferase</keyword>
<accession>A0A3Q8S848</accession>
<proteinExistence type="predicted"/>
<dbReference type="RefSeq" id="WP_125164687.1">
    <property type="nucleotide sequence ID" value="NZ_CP034234.1"/>
</dbReference>
<dbReference type="Gene3D" id="3.30.200.20">
    <property type="entry name" value="Phosphorylase Kinase, domain 1"/>
    <property type="match status" value="1"/>
</dbReference>
<dbReference type="AlphaFoldDB" id="A0A3Q8S848"/>
<dbReference type="Pfam" id="PF01636">
    <property type="entry name" value="APH"/>
    <property type="match status" value="1"/>
</dbReference>
<dbReference type="InterPro" id="IPR002575">
    <property type="entry name" value="Aminoglycoside_PTrfase"/>
</dbReference>
<dbReference type="PANTHER" id="PTHR40086">
    <property type="entry name" value="PHOSPHOTRANSFERASE YTMP-RELATED"/>
    <property type="match status" value="1"/>
</dbReference>
<dbReference type="EMBL" id="CP034234">
    <property type="protein sequence ID" value="AZK44520.1"/>
    <property type="molecule type" value="Genomic_DNA"/>
</dbReference>
<dbReference type="Gene3D" id="3.90.1200.10">
    <property type="match status" value="1"/>
</dbReference>
<evidence type="ECO:0000259" key="1">
    <source>
        <dbReference type="Pfam" id="PF01636"/>
    </source>
</evidence>
<dbReference type="PANTHER" id="PTHR40086:SF1">
    <property type="entry name" value="CELL CYCLE REGULATOR CCRZ"/>
    <property type="match status" value="1"/>
</dbReference>
<gene>
    <name evidence="2" type="ORF">EEI45_07075</name>
</gene>
<dbReference type="CDD" id="cd05151">
    <property type="entry name" value="ChoK-like"/>
    <property type="match status" value="1"/>
</dbReference>
<reference evidence="2 3" key="1">
    <citation type="journal article" date="2020" name="Int. J. Syst. Evol. Microbiol.">
        <title>Description of Erysipelothrix piscisicarius sp. nov., an emergent fish pathogen, and assessment of virulence using a tiger barb (Puntigrus tetrazona) infection model.</title>
        <authorList>
            <person name="Pomaranski E.K."/>
            <person name="Griffin M.J."/>
            <person name="Camus A.C."/>
            <person name="Armwood A.R."/>
            <person name="Shelley J."/>
            <person name="Waldbieser G.C."/>
            <person name="LaFrentz B.R."/>
            <person name="Garcia J.C."/>
            <person name="Yanong R."/>
            <person name="Soto E."/>
        </authorList>
    </citation>
    <scope>NUCLEOTIDE SEQUENCE [LARGE SCALE GENOMIC DNA]</scope>
    <source>
        <strain evidence="2 3">15TAL0474</strain>
    </source>
</reference>